<dbReference type="Proteomes" id="UP000766246">
    <property type="component" value="Unassembled WGS sequence"/>
</dbReference>
<sequence>MKIFIAAHYNLNNGDRALLEATLQILKKSRPDALITVSAVNPEILQDKRYKVVGWPLRNSIINRLWEKMYIDNSFLSGIFLKIFCTKNYLNELADSDIVLVSGGHHLTDLLGEASYYRLASNFSIPQYFGKKVVLLPQSLGPANSNEVKRGIKKILTNAYSIAYRDDASKSFLQSLDITTTNMYVPDLVYSLDIENSNTIKDVVVVALYHSYSRDNKDKLNFTIPNLIKVINELANSGYLVKIVSMDQGDEEYYEEIVNGITPCELRERIIFEESKKNIIDTINIFQEAKFSITYKTHSTIFSMIANVPVVAIAYHRKTNEFMESMDLENYVLDDNEADYESIMKKIHLLLDNYEEYKVMENEGVERNRKKIFKYIRESIEVDS</sequence>
<dbReference type="PANTHER" id="PTHR36836">
    <property type="entry name" value="COLANIC ACID BIOSYNTHESIS PROTEIN WCAK"/>
    <property type="match status" value="1"/>
</dbReference>
<evidence type="ECO:0000313" key="2">
    <source>
        <dbReference type="EMBL" id="MBE5918592.1"/>
    </source>
</evidence>
<evidence type="ECO:0000259" key="1">
    <source>
        <dbReference type="Pfam" id="PF04230"/>
    </source>
</evidence>
<comment type="caution">
    <text evidence="2">The sequence shown here is derived from an EMBL/GenBank/DDBJ whole genome shotgun (WGS) entry which is preliminary data.</text>
</comment>
<dbReference type="EMBL" id="SVER01000004">
    <property type="protein sequence ID" value="MBE5918592.1"/>
    <property type="molecule type" value="Genomic_DNA"/>
</dbReference>
<protein>
    <submittedName>
        <fullName evidence="2">Polysaccharide pyruvyl transferase family protein</fullName>
    </submittedName>
</protein>
<organism evidence="2 3">
    <name type="scientific">Pseudobutyrivibrio ruminis</name>
    <dbReference type="NCBI Taxonomy" id="46206"/>
    <lineage>
        <taxon>Bacteria</taxon>
        <taxon>Bacillati</taxon>
        <taxon>Bacillota</taxon>
        <taxon>Clostridia</taxon>
        <taxon>Lachnospirales</taxon>
        <taxon>Lachnospiraceae</taxon>
        <taxon>Pseudobutyrivibrio</taxon>
    </lineage>
</organism>
<dbReference type="Pfam" id="PF04230">
    <property type="entry name" value="PS_pyruv_trans"/>
    <property type="match status" value="1"/>
</dbReference>
<feature type="domain" description="Polysaccharide pyruvyl transferase" evidence="1">
    <location>
        <begin position="14"/>
        <end position="316"/>
    </location>
</feature>
<proteinExistence type="predicted"/>
<evidence type="ECO:0000313" key="3">
    <source>
        <dbReference type="Proteomes" id="UP000766246"/>
    </source>
</evidence>
<keyword evidence="2" id="KW-0808">Transferase</keyword>
<name>A0A927U7P5_9FIRM</name>
<dbReference type="SUPFAM" id="SSF53756">
    <property type="entry name" value="UDP-Glycosyltransferase/glycogen phosphorylase"/>
    <property type="match status" value="1"/>
</dbReference>
<dbReference type="AlphaFoldDB" id="A0A927U7P5"/>
<accession>A0A927U7P5</accession>
<gene>
    <name evidence="2" type="ORF">E7272_02000</name>
</gene>
<reference evidence="2" key="1">
    <citation type="submission" date="2019-04" db="EMBL/GenBank/DDBJ databases">
        <title>Evolution of Biomass-Degrading Anaerobic Consortia Revealed by Metagenomics.</title>
        <authorList>
            <person name="Peng X."/>
        </authorList>
    </citation>
    <scope>NUCLEOTIDE SEQUENCE</scope>
    <source>
        <strain evidence="2">SIG311</strain>
    </source>
</reference>
<dbReference type="GO" id="GO:0016740">
    <property type="term" value="F:transferase activity"/>
    <property type="evidence" value="ECO:0007669"/>
    <property type="project" value="UniProtKB-KW"/>
</dbReference>
<dbReference type="InterPro" id="IPR007345">
    <property type="entry name" value="Polysacch_pyruvyl_Trfase"/>
</dbReference>
<dbReference type="PANTHER" id="PTHR36836:SF1">
    <property type="entry name" value="COLANIC ACID BIOSYNTHESIS PROTEIN WCAK"/>
    <property type="match status" value="1"/>
</dbReference>